<keyword evidence="2" id="KW-0812">Transmembrane</keyword>
<gene>
    <name evidence="7" type="ORF">C7A10_14960</name>
    <name evidence="6" type="ORF">PFLmoz3_01041</name>
</gene>
<evidence type="ECO:0000259" key="5">
    <source>
        <dbReference type="Pfam" id="PF05193"/>
    </source>
</evidence>
<evidence type="ECO:0000256" key="1">
    <source>
        <dbReference type="ARBA" id="ARBA00007261"/>
    </source>
</evidence>
<feature type="domain" description="Peptidase M16 C-terminal" evidence="5">
    <location>
        <begin position="190"/>
        <end position="361"/>
    </location>
</feature>
<keyword evidence="2" id="KW-1133">Transmembrane helix</keyword>
<dbReference type="EMBL" id="LCYA01000052">
    <property type="protein sequence ID" value="KWV88146.1"/>
    <property type="molecule type" value="Genomic_DNA"/>
</dbReference>
<feature type="transmembrane region" description="Helical" evidence="2">
    <location>
        <begin position="433"/>
        <end position="455"/>
    </location>
</feature>
<dbReference type="EMBL" id="PVUH01000009">
    <property type="protein sequence ID" value="PRW92144.1"/>
    <property type="molecule type" value="Genomic_DNA"/>
</dbReference>
<dbReference type="PANTHER" id="PTHR11851:SF49">
    <property type="entry name" value="MITOCHONDRIAL-PROCESSING PEPTIDASE SUBUNIT ALPHA"/>
    <property type="match status" value="1"/>
</dbReference>
<dbReference type="AlphaFoldDB" id="A0A109LIE1"/>
<dbReference type="InterPro" id="IPR011249">
    <property type="entry name" value="Metalloenz_LuxS/M16"/>
</dbReference>
<evidence type="ECO:0000313" key="6">
    <source>
        <dbReference type="EMBL" id="KWV88146.1"/>
    </source>
</evidence>
<dbReference type="PATRIC" id="fig|294.194.peg.1200"/>
<reference evidence="6 8" key="1">
    <citation type="submission" date="2015-05" db="EMBL/GenBank/DDBJ databases">
        <title>A genomic and transcriptomic approach to investigate the blue pigment phenotype in Pseudomonas fluorescens.</title>
        <authorList>
            <person name="Andreani N.A."/>
            <person name="Cardazzo B."/>
        </authorList>
    </citation>
    <scope>NUCLEOTIDE SEQUENCE [LARGE SCALE GENOMIC DNA]</scope>
    <source>
        <strain evidence="6 8">Ps_22</strain>
    </source>
</reference>
<dbReference type="InterPro" id="IPR011765">
    <property type="entry name" value="Pept_M16_N"/>
</dbReference>
<feature type="domain" description="Peptidase M16 N-terminal" evidence="4">
    <location>
        <begin position="46"/>
        <end position="148"/>
    </location>
</feature>
<dbReference type="InterPro" id="IPR050361">
    <property type="entry name" value="MPP/UQCRC_Complex"/>
</dbReference>
<evidence type="ECO:0000256" key="3">
    <source>
        <dbReference type="SAM" id="SignalP"/>
    </source>
</evidence>
<evidence type="ECO:0000313" key="9">
    <source>
        <dbReference type="Proteomes" id="UP000239731"/>
    </source>
</evidence>
<comment type="caution">
    <text evidence="6">The sequence shown here is derived from an EMBL/GenBank/DDBJ whole genome shotgun (WGS) entry which is preliminary data.</text>
</comment>
<dbReference type="PANTHER" id="PTHR11851">
    <property type="entry name" value="METALLOPROTEASE"/>
    <property type="match status" value="1"/>
</dbReference>
<feature type="signal peptide" evidence="3">
    <location>
        <begin position="1"/>
        <end position="18"/>
    </location>
</feature>
<evidence type="ECO:0000259" key="4">
    <source>
        <dbReference type="Pfam" id="PF00675"/>
    </source>
</evidence>
<sequence length="460" mass="51622">MRRLLLACLLLGSVHAFAFDRLQVEGYTLPNGLQLLLKPGTERGHVAIRLVVGVGLDDFGCEEKELPHLFEHLLFSGIDGGGEGDLEDRMQALGGEWNAYTSNADTTFVIEAPAQNQRKVLDLLLAILTRTQLTDAHINAAKQVVEREDGGHYSHLQRLLDRQDLGHSASNQLAVELGLKCAERAEVSHLTRDQLEKLRKEWYAPNNMTLIVVGDLDKLLPAYLERTYGQLDPVEPSEHRPLPEIQHTAAGHRDLIRGWVGDGAKLHWLFPEPVLDDQHDETYNLLKDYLDWALYRQLRLKHGLSYGPWVEREVLGGVGFLSLNADLERENLPEAEQVLQDLKAQLLKDGLDPTVFTRLQQAAIARQAWAVQGNSALADYYWSAAGDYSNGRFSDPVKRIKAVSLAQTNQAMREAFQQPGYWRIEKPLLSYDALTWIGAGVLGLIILGLIGLRLYRKPVE</sequence>
<evidence type="ECO:0000313" key="8">
    <source>
        <dbReference type="Proteomes" id="UP000061348"/>
    </source>
</evidence>
<dbReference type="Pfam" id="PF00675">
    <property type="entry name" value="Peptidase_M16"/>
    <property type="match status" value="1"/>
</dbReference>
<dbReference type="GO" id="GO:0046872">
    <property type="term" value="F:metal ion binding"/>
    <property type="evidence" value="ECO:0007669"/>
    <property type="project" value="InterPro"/>
</dbReference>
<feature type="chain" id="PRO_5036004076" evidence="3">
    <location>
        <begin position="19"/>
        <end position="460"/>
    </location>
</feature>
<dbReference type="Proteomes" id="UP000061348">
    <property type="component" value="Unassembled WGS sequence"/>
</dbReference>
<dbReference type="Gene3D" id="3.30.830.10">
    <property type="entry name" value="Metalloenzyme, LuxS/M16 peptidase-like"/>
    <property type="match status" value="2"/>
</dbReference>
<dbReference type="Pfam" id="PF05193">
    <property type="entry name" value="Peptidase_M16_C"/>
    <property type="match status" value="1"/>
</dbReference>
<name>A0A109LIE1_PSEFL</name>
<dbReference type="Proteomes" id="UP000239731">
    <property type="component" value="Unassembled WGS sequence"/>
</dbReference>
<organism evidence="6 8">
    <name type="scientific">Pseudomonas fluorescens</name>
    <dbReference type="NCBI Taxonomy" id="294"/>
    <lineage>
        <taxon>Bacteria</taxon>
        <taxon>Pseudomonadati</taxon>
        <taxon>Pseudomonadota</taxon>
        <taxon>Gammaproteobacteria</taxon>
        <taxon>Pseudomonadales</taxon>
        <taxon>Pseudomonadaceae</taxon>
        <taxon>Pseudomonas</taxon>
    </lineage>
</organism>
<dbReference type="RefSeq" id="WP_060763820.1">
    <property type="nucleotide sequence ID" value="NZ_LCYA01000052.1"/>
</dbReference>
<accession>A0A109LIE1</accession>
<dbReference type="InterPro" id="IPR007863">
    <property type="entry name" value="Peptidase_M16_C"/>
</dbReference>
<evidence type="ECO:0000313" key="7">
    <source>
        <dbReference type="EMBL" id="PRW92144.1"/>
    </source>
</evidence>
<keyword evidence="3" id="KW-0732">Signal</keyword>
<reference evidence="7 9" key="2">
    <citation type="submission" date="2018-03" db="EMBL/GenBank/DDBJ databases">
        <title>Blue discolouration in mozzarella cheese caused by Pseudomonas fluorescens.</title>
        <authorList>
            <person name="Chiesa F."/>
            <person name="Dalmasso A."/>
            <person name="Lomonaco S."/>
        </authorList>
    </citation>
    <scope>NUCLEOTIDE SEQUENCE [LARGE SCALE GENOMIC DNA]</scope>
    <source>
        <strain evidence="7 9">11293</strain>
    </source>
</reference>
<comment type="similarity">
    <text evidence="1">Belongs to the peptidase M16 family.</text>
</comment>
<protein>
    <submittedName>
        <fullName evidence="7">Insulinase family protein</fullName>
    </submittedName>
    <submittedName>
        <fullName evidence="6">Peptidase M16 inactive domain protein</fullName>
    </submittedName>
</protein>
<dbReference type="SUPFAM" id="SSF63411">
    <property type="entry name" value="LuxS/MPP-like metallohydrolase"/>
    <property type="match status" value="2"/>
</dbReference>
<proteinExistence type="inferred from homology"/>
<evidence type="ECO:0000256" key="2">
    <source>
        <dbReference type="SAM" id="Phobius"/>
    </source>
</evidence>
<keyword evidence="2" id="KW-0472">Membrane</keyword>